<accession>A0A059ZYH1</accession>
<organism evidence="2 3">
    <name type="scientific">Acidithiobacillus caldus (strain ATCC 51756 / DSM 8584 / KU)</name>
    <dbReference type="NCBI Taxonomy" id="637389"/>
    <lineage>
        <taxon>Bacteria</taxon>
        <taxon>Pseudomonadati</taxon>
        <taxon>Pseudomonadota</taxon>
        <taxon>Acidithiobacillia</taxon>
        <taxon>Acidithiobacillales</taxon>
        <taxon>Acidithiobacillaceae</taxon>
        <taxon>Acidithiobacillus</taxon>
    </lineage>
</organism>
<gene>
    <name evidence="2" type="ORF">Acaty_m0002</name>
</gene>
<protein>
    <submittedName>
        <fullName evidence="2">Uncharacterized protein</fullName>
    </submittedName>
</protein>
<dbReference type="EMBL" id="CP005987">
    <property type="protein sequence ID" value="AIA56575.1"/>
    <property type="molecule type" value="Genomic_DNA"/>
</dbReference>
<dbReference type="AlphaFoldDB" id="A0A059ZYH1"/>
<evidence type="ECO:0000313" key="2">
    <source>
        <dbReference type="EMBL" id="AIA56575.1"/>
    </source>
</evidence>
<sequence>MEAHNEYRQHHILFVHRHLGHHLRLGKMADWQAKHRADKNKKHDSNHSGA</sequence>
<dbReference type="Proteomes" id="UP000005522">
    <property type="component" value="Plasmid megap mpAca1.1"/>
</dbReference>
<dbReference type="KEGG" id="acz:Acaty_m0002"/>
<reference evidence="2 3" key="1">
    <citation type="journal article" date="2009" name="J. Bacteriol.">
        <title>Draft genome sequence of the extremely acidophilic bacterium Acidithiobacillus caldus ATCC 51756 reveals metabolic versatility in the genus Acidithiobacillus.</title>
        <authorList>
            <person name="Valdes J."/>
            <person name="Quatrini R."/>
            <person name="Hallberg K."/>
            <person name="Dopson M."/>
            <person name="Valenzuela P.D."/>
            <person name="Holmes D.S."/>
        </authorList>
    </citation>
    <scope>NUCLEOTIDE SEQUENCE [LARGE SCALE GENOMIC DNA]</scope>
    <source>
        <strain evidence="3">ATCC 51756 / DSM 8584 / KU</strain>
        <plasmid evidence="3">megaPlasmid mpAca1.1</plasmid>
    </source>
</reference>
<geneLocation type="plasmid" evidence="3">
    <name>megaPlasmid mpAca1.1</name>
</geneLocation>
<dbReference type="HOGENOM" id="CLU_3113444_0_0_6"/>
<evidence type="ECO:0000256" key="1">
    <source>
        <dbReference type="SAM" id="MobiDB-lite"/>
    </source>
</evidence>
<name>A0A059ZYH1_ACICK</name>
<proteinExistence type="predicted"/>
<feature type="region of interest" description="Disordered" evidence="1">
    <location>
        <begin position="30"/>
        <end position="50"/>
    </location>
</feature>
<keyword evidence="2" id="KW-0614">Plasmid</keyword>
<evidence type="ECO:0000313" key="3">
    <source>
        <dbReference type="Proteomes" id="UP000005522"/>
    </source>
</evidence>
<feature type="compositionally biased region" description="Basic and acidic residues" evidence="1">
    <location>
        <begin position="41"/>
        <end position="50"/>
    </location>
</feature>